<sequence>MKTLIFAASLALTATCANAQSQCLNREHLGAFLREVHDLRLHSWGLNDRGHMEELYLNQTGHWAVVLTTPEGCTTLASFPHKERGRLSPQLFSKRFPAEARPQGLGTGNPS</sequence>
<comment type="caution">
    <text evidence="2">The sequence shown here is derived from an EMBL/GenBank/DDBJ whole genome shotgun (WGS) entry which is preliminary data.</text>
</comment>
<feature type="chain" id="PRO_5046164848" evidence="1">
    <location>
        <begin position="20"/>
        <end position="111"/>
    </location>
</feature>
<reference evidence="3" key="1">
    <citation type="journal article" date="2019" name="Int. J. Syst. Evol. Microbiol.">
        <title>The Global Catalogue of Microorganisms (GCM) 10K type strain sequencing project: providing services to taxonomists for standard genome sequencing and annotation.</title>
        <authorList>
            <consortium name="The Broad Institute Genomics Platform"/>
            <consortium name="The Broad Institute Genome Sequencing Center for Infectious Disease"/>
            <person name="Wu L."/>
            <person name="Ma J."/>
        </authorList>
    </citation>
    <scope>NUCLEOTIDE SEQUENCE [LARGE SCALE GENOMIC DNA]</scope>
    <source>
        <strain evidence="3">CGMCC 1.12750</strain>
    </source>
</reference>
<dbReference type="RefSeq" id="WP_377400677.1">
    <property type="nucleotide sequence ID" value="NZ_JBHTFQ010000002.1"/>
</dbReference>
<feature type="signal peptide" evidence="1">
    <location>
        <begin position="1"/>
        <end position="19"/>
    </location>
</feature>
<name>A0ABW2UHW1_9RHOB</name>
<organism evidence="2 3">
    <name type="scientific">Plastorhodobacter daqingensis</name>
    <dbReference type="NCBI Taxonomy" id="1387281"/>
    <lineage>
        <taxon>Bacteria</taxon>
        <taxon>Pseudomonadati</taxon>
        <taxon>Pseudomonadota</taxon>
        <taxon>Alphaproteobacteria</taxon>
        <taxon>Rhodobacterales</taxon>
        <taxon>Paracoccaceae</taxon>
        <taxon>Plastorhodobacter</taxon>
    </lineage>
</organism>
<proteinExistence type="predicted"/>
<keyword evidence="1" id="KW-0732">Signal</keyword>
<accession>A0ABW2UHW1</accession>
<evidence type="ECO:0000313" key="3">
    <source>
        <dbReference type="Proteomes" id="UP001596516"/>
    </source>
</evidence>
<protein>
    <submittedName>
        <fullName evidence="2">Uncharacterized protein</fullName>
    </submittedName>
</protein>
<dbReference type="EMBL" id="JBHTFQ010000002">
    <property type="protein sequence ID" value="MFC7703768.1"/>
    <property type="molecule type" value="Genomic_DNA"/>
</dbReference>
<evidence type="ECO:0000313" key="2">
    <source>
        <dbReference type="EMBL" id="MFC7703768.1"/>
    </source>
</evidence>
<keyword evidence="3" id="KW-1185">Reference proteome</keyword>
<gene>
    <name evidence="2" type="ORF">ACFQXB_06140</name>
</gene>
<evidence type="ECO:0000256" key="1">
    <source>
        <dbReference type="SAM" id="SignalP"/>
    </source>
</evidence>
<dbReference type="Proteomes" id="UP001596516">
    <property type="component" value="Unassembled WGS sequence"/>
</dbReference>